<dbReference type="EMBL" id="JARHTQ010000012">
    <property type="protein sequence ID" value="MDF2257846.1"/>
    <property type="molecule type" value="Genomic_DNA"/>
</dbReference>
<organism evidence="4 5">
    <name type="scientific">Streptantibioticus ferralitis</name>
    <dbReference type="NCBI Taxonomy" id="236510"/>
    <lineage>
        <taxon>Bacteria</taxon>
        <taxon>Bacillati</taxon>
        <taxon>Actinomycetota</taxon>
        <taxon>Actinomycetes</taxon>
        <taxon>Kitasatosporales</taxon>
        <taxon>Streptomycetaceae</taxon>
        <taxon>Streptantibioticus</taxon>
    </lineage>
</organism>
<sequence>MGVVLTALYLAAVCWFTLRPLSATWMAAGNFTPLHTIRADLALGPAAAARNIGGGLLLLAPLGVLLPLAGGRLDVPPVVSFARTVFTGLMLSFCFEAGRTGMAGQVLDVDALLLNTTGVALAHLLVVPAARAALRRRRGSRRRGHQPDREPQSRTPMMSGVGAAR</sequence>
<feature type="region of interest" description="Disordered" evidence="1">
    <location>
        <begin position="136"/>
        <end position="165"/>
    </location>
</feature>
<evidence type="ECO:0000313" key="4">
    <source>
        <dbReference type="EMBL" id="MDF2257846.1"/>
    </source>
</evidence>
<keyword evidence="5" id="KW-1185">Reference proteome</keyword>
<feature type="transmembrane region" description="Helical" evidence="2">
    <location>
        <begin position="111"/>
        <end position="134"/>
    </location>
</feature>
<name>A0ABT5Z1Z8_9ACTN</name>
<keyword evidence="2" id="KW-0812">Transmembrane</keyword>
<dbReference type="PANTHER" id="PTHR36834">
    <property type="entry name" value="MEMBRANE PROTEIN-RELATED"/>
    <property type="match status" value="1"/>
</dbReference>
<keyword evidence="2" id="KW-1133">Transmembrane helix</keyword>
<feature type="domain" description="VanZ-like" evidence="3">
    <location>
        <begin position="7"/>
        <end position="126"/>
    </location>
</feature>
<evidence type="ECO:0000259" key="3">
    <source>
        <dbReference type="Pfam" id="PF04892"/>
    </source>
</evidence>
<evidence type="ECO:0000256" key="2">
    <source>
        <dbReference type="SAM" id="Phobius"/>
    </source>
</evidence>
<gene>
    <name evidence="4" type="ORF">P2L57_19645</name>
</gene>
<keyword evidence="2" id="KW-0472">Membrane</keyword>
<evidence type="ECO:0000313" key="5">
    <source>
        <dbReference type="Proteomes" id="UP001220022"/>
    </source>
</evidence>
<dbReference type="Proteomes" id="UP001220022">
    <property type="component" value="Unassembled WGS sequence"/>
</dbReference>
<reference evidence="4 5" key="1">
    <citation type="submission" date="2023-03" db="EMBL/GenBank/DDBJ databases">
        <title>Draft genome sequence of type strain Streptomyces ferralitis JCM 14344.</title>
        <authorList>
            <person name="Klaysubun C."/>
            <person name="Duangmal K."/>
        </authorList>
    </citation>
    <scope>NUCLEOTIDE SEQUENCE [LARGE SCALE GENOMIC DNA]</scope>
    <source>
        <strain evidence="4 5">JCM 14344</strain>
    </source>
</reference>
<comment type="caution">
    <text evidence="4">The sequence shown here is derived from an EMBL/GenBank/DDBJ whole genome shotgun (WGS) entry which is preliminary data.</text>
</comment>
<protein>
    <submittedName>
        <fullName evidence="4">VanZ family protein</fullName>
    </submittedName>
</protein>
<dbReference type="PANTHER" id="PTHR36834:SF1">
    <property type="entry name" value="INTEGRAL MEMBRANE PROTEIN"/>
    <property type="match status" value="1"/>
</dbReference>
<feature type="transmembrane region" description="Helical" evidence="2">
    <location>
        <begin position="47"/>
        <end position="69"/>
    </location>
</feature>
<proteinExistence type="predicted"/>
<dbReference type="InterPro" id="IPR006976">
    <property type="entry name" value="VanZ-like"/>
</dbReference>
<feature type="transmembrane region" description="Helical" evidence="2">
    <location>
        <begin position="81"/>
        <end position="99"/>
    </location>
</feature>
<evidence type="ECO:0000256" key="1">
    <source>
        <dbReference type="SAM" id="MobiDB-lite"/>
    </source>
</evidence>
<dbReference type="Pfam" id="PF04892">
    <property type="entry name" value="VanZ"/>
    <property type="match status" value="1"/>
</dbReference>
<dbReference type="InterPro" id="IPR053150">
    <property type="entry name" value="Teicoplanin_resist-assoc"/>
</dbReference>
<accession>A0ABT5Z1Z8</accession>